<reference evidence="8 9" key="1">
    <citation type="journal article" date="2010" name="Stand. Genomic Sci.">
        <title>Complete genome sequence of Archaeoglobus profundus type strain (AV18).</title>
        <authorList>
            <person name="von Jan M."/>
            <person name="Lapidus A."/>
            <person name="Del Rio T.G."/>
            <person name="Copeland A."/>
            <person name="Tice H."/>
            <person name="Cheng J.F."/>
            <person name="Lucas S."/>
            <person name="Chen F."/>
            <person name="Nolan M."/>
            <person name="Goodwin L."/>
            <person name="Han C."/>
            <person name="Pitluck S."/>
            <person name="Liolios K."/>
            <person name="Ivanova N."/>
            <person name="Mavromatis K."/>
            <person name="Ovchinnikova G."/>
            <person name="Chertkov O."/>
            <person name="Pati A."/>
            <person name="Chen A."/>
            <person name="Palaniappan K."/>
            <person name="Land M."/>
            <person name="Hauser L."/>
            <person name="Chang Y.J."/>
            <person name="Jeffries C.D."/>
            <person name="Saunders E."/>
            <person name="Brettin T."/>
            <person name="Detter J.C."/>
            <person name="Chain P."/>
            <person name="Eichinger K."/>
            <person name="Huber H."/>
            <person name="Spring S."/>
            <person name="Rohde M."/>
            <person name="Goker M."/>
            <person name="Wirth R."/>
            <person name="Woyke T."/>
            <person name="Bristow J."/>
            <person name="Eisen J.A."/>
            <person name="Markowitz V."/>
            <person name="Hugenholtz P."/>
            <person name="Kyrpides N.C."/>
            <person name="Klenk H.P."/>
        </authorList>
    </citation>
    <scope>NUCLEOTIDE SEQUENCE [LARGE SCALE GENOMIC DNA]</scope>
    <source>
        <strain evidence="9">DSM 5631 / JCM 9629 / NBRC 100127 / Av18</strain>
    </source>
</reference>
<keyword evidence="6" id="KW-0411">Iron-sulfur</keyword>
<dbReference type="RefSeq" id="WP_012940123.1">
    <property type="nucleotide sequence ID" value="NC_013741.1"/>
</dbReference>
<evidence type="ECO:0000256" key="3">
    <source>
        <dbReference type="ARBA" id="ARBA00022691"/>
    </source>
</evidence>
<gene>
    <name evidence="8" type="ordered locus">Arcpr_0723</name>
</gene>
<evidence type="ECO:0000256" key="2">
    <source>
        <dbReference type="ARBA" id="ARBA00022485"/>
    </source>
</evidence>
<dbReference type="InterPro" id="IPR007197">
    <property type="entry name" value="rSAM"/>
</dbReference>
<accession>D2RHL2</accession>
<protein>
    <submittedName>
        <fullName evidence="8">Radical SAM domain protein</fullName>
    </submittedName>
</protein>
<dbReference type="STRING" id="572546.Arcpr_0723"/>
<dbReference type="SFLD" id="SFLDG01067">
    <property type="entry name" value="SPASM/twitch_domain_containing"/>
    <property type="match status" value="1"/>
</dbReference>
<dbReference type="SFLD" id="SFLDG01386">
    <property type="entry name" value="main_SPASM_domain-containing"/>
    <property type="match status" value="1"/>
</dbReference>
<dbReference type="PaxDb" id="572546-Arcpr_0723"/>
<dbReference type="InterPro" id="IPR050377">
    <property type="entry name" value="Radical_SAM_PqqE_MftC-like"/>
</dbReference>
<dbReference type="SFLD" id="SFLDS00029">
    <property type="entry name" value="Radical_SAM"/>
    <property type="match status" value="1"/>
</dbReference>
<dbReference type="Proteomes" id="UP000001901">
    <property type="component" value="Chromosome"/>
</dbReference>
<dbReference type="NCBIfam" id="TIGR04053">
    <property type="entry name" value="TIGR04053 family radical SAM/SPASM domain-containing protein"/>
    <property type="match status" value="1"/>
</dbReference>
<dbReference type="SMART" id="SM00729">
    <property type="entry name" value="Elp3"/>
    <property type="match status" value="1"/>
</dbReference>
<dbReference type="GO" id="GO:0003824">
    <property type="term" value="F:catalytic activity"/>
    <property type="evidence" value="ECO:0007669"/>
    <property type="project" value="InterPro"/>
</dbReference>
<dbReference type="OrthoDB" id="30736at2157"/>
<dbReference type="SUPFAM" id="SSF102114">
    <property type="entry name" value="Radical SAM enzymes"/>
    <property type="match status" value="1"/>
</dbReference>
<dbReference type="Gene3D" id="3.20.20.70">
    <property type="entry name" value="Aldolase class I"/>
    <property type="match status" value="1"/>
</dbReference>
<evidence type="ECO:0000313" key="9">
    <source>
        <dbReference type="Proteomes" id="UP000001901"/>
    </source>
</evidence>
<evidence type="ECO:0000259" key="7">
    <source>
        <dbReference type="PROSITE" id="PS51918"/>
    </source>
</evidence>
<dbReference type="GO" id="GO:0051539">
    <property type="term" value="F:4 iron, 4 sulfur cluster binding"/>
    <property type="evidence" value="ECO:0007669"/>
    <property type="project" value="UniProtKB-KW"/>
</dbReference>
<name>D2RHL2_ARCPA</name>
<dbReference type="InterPro" id="IPR006638">
    <property type="entry name" value="Elp3/MiaA/NifB-like_rSAM"/>
</dbReference>
<dbReference type="KEGG" id="apo:Arcpr_0723"/>
<dbReference type="CDD" id="cd21123">
    <property type="entry name" value="SPASM_MftC-like"/>
    <property type="match status" value="1"/>
</dbReference>
<dbReference type="PANTHER" id="PTHR11228">
    <property type="entry name" value="RADICAL SAM DOMAIN PROTEIN"/>
    <property type="match status" value="1"/>
</dbReference>
<dbReference type="HOGENOM" id="CLU_009273_4_0_2"/>
<sequence length="375" mass="42634">MDYKSKPFIVFWEVTRACLLACKHCRAKAQTKPHPNELNLEECYDLIDQLKKWNPLLIITGGDPLMRKDLFDILEYADGMRIAIAFSGTKLATEDKLKKMHDLGIARIAVSIDGSNPEIHDHFRGRTGTFEMSMKILDMAKEIGLSTQINTTVTSYNIFDLPNIMKLCLEKGVDMWDVFFVVPTGRAKPELMPSAREFEDIMCWLYDVSRKTPLNVKSSAGCHLRRIEFMRDRGIYDIPHGKTYYELAKSLEGFKGNSKEIVAGAYGRSMALRRIPGITDGRGMLFISHVGDVYPSGFLPLKAGNIREQSLREIYNESKIFQDLKDPERLKGKCGRCQFKHICGGSRARAYAVFGDYLMQEPKCIYTPSSHDFSP</sequence>
<proteinExistence type="predicted"/>
<evidence type="ECO:0000256" key="1">
    <source>
        <dbReference type="ARBA" id="ARBA00001966"/>
    </source>
</evidence>
<dbReference type="PIRSF" id="PIRSF037420">
    <property type="entry name" value="PQQ_syn_pqqE"/>
    <property type="match status" value="1"/>
</dbReference>
<keyword evidence="2" id="KW-0004">4Fe-4S</keyword>
<dbReference type="InterPro" id="IPR023885">
    <property type="entry name" value="4Fe4S-binding_SPASM_dom"/>
</dbReference>
<keyword evidence="9" id="KW-1185">Reference proteome</keyword>
<dbReference type="PROSITE" id="PS51918">
    <property type="entry name" value="RADICAL_SAM"/>
    <property type="match status" value="1"/>
</dbReference>
<dbReference type="PANTHER" id="PTHR11228:SF34">
    <property type="entry name" value="TUNGSTEN-CONTAINING ALDEHYDE FERREDOXIN OXIDOREDUCTASE COFACTOR MODIFYING PROTEIN"/>
    <property type="match status" value="1"/>
</dbReference>
<dbReference type="InterPro" id="IPR017200">
    <property type="entry name" value="PqqE-like"/>
</dbReference>
<keyword evidence="3" id="KW-0949">S-adenosyl-L-methionine</keyword>
<dbReference type="InterPro" id="IPR013785">
    <property type="entry name" value="Aldolase_TIM"/>
</dbReference>
<dbReference type="GO" id="GO:0046872">
    <property type="term" value="F:metal ion binding"/>
    <property type="evidence" value="ECO:0007669"/>
    <property type="project" value="UniProtKB-KW"/>
</dbReference>
<dbReference type="InterPro" id="IPR058240">
    <property type="entry name" value="rSAM_sf"/>
</dbReference>
<dbReference type="NCBIfam" id="TIGR04085">
    <property type="entry name" value="rSAM_more_4Fe4S"/>
    <property type="match status" value="1"/>
</dbReference>
<dbReference type="AlphaFoldDB" id="D2RHL2"/>
<comment type="cofactor">
    <cofactor evidence="1">
        <name>[4Fe-4S] cluster</name>
        <dbReference type="ChEBI" id="CHEBI:49883"/>
    </cofactor>
</comment>
<keyword evidence="5" id="KW-0408">Iron</keyword>
<feature type="domain" description="Radical SAM core" evidence="7">
    <location>
        <begin position="4"/>
        <end position="211"/>
    </location>
</feature>
<dbReference type="EMBL" id="CP001857">
    <property type="protein sequence ID" value="ADB57787.1"/>
    <property type="molecule type" value="Genomic_DNA"/>
</dbReference>
<dbReference type="Pfam" id="PF04055">
    <property type="entry name" value="Radical_SAM"/>
    <property type="match status" value="1"/>
</dbReference>
<evidence type="ECO:0000256" key="4">
    <source>
        <dbReference type="ARBA" id="ARBA00022723"/>
    </source>
</evidence>
<evidence type="ECO:0000313" key="8">
    <source>
        <dbReference type="EMBL" id="ADB57787.1"/>
    </source>
</evidence>
<dbReference type="Pfam" id="PF13186">
    <property type="entry name" value="SPASM"/>
    <property type="match status" value="1"/>
</dbReference>
<dbReference type="CDD" id="cd01335">
    <property type="entry name" value="Radical_SAM"/>
    <property type="match status" value="1"/>
</dbReference>
<evidence type="ECO:0000256" key="6">
    <source>
        <dbReference type="ARBA" id="ARBA00023014"/>
    </source>
</evidence>
<dbReference type="eggNOG" id="arCOG00940">
    <property type="taxonomic scope" value="Archaea"/>
</dbReference>
<dbReference type="GeneID" id="8739383"/>
<organism evidence="8 9">
    <name type="scientific">Archaeoglobus profundus (strain DSM 5631 / JCM 9629 / NBRC 100127 / Av18)</name>
    <dbReference type="NCBI Taxonomy" id="572546"/>
    <lineage>
        <taxon>Archaea</taxon>
        <taxon>Methanobacteriati</taxon>
        <taxon>Methanobacteriota</taxon>
        <taxon>Archaeoglobi</taxon>
        <taxon>Archaeoglobales</taxon>
        <taxon>Archaeoglobaceae</taxon>
        <taxon>Archaeoglobus</taxon>
    </lineage>
</organism>
<keyword evidence="4" id="KW-0479">Metal-binding</keyword>
<evidence type="ECO:0000256" key="5">
    <source>
        <dbReference type="ARBA" id="ARBA00023004"/>
    </source>
</evidence>